<dbReference type="RefSeq" id="WP_092050823.1">
    <property type="nucleotide sequence ID" value="NZ_FOQD01000009.1"/>
</dbReference>
<proteinExistence type="predicted"/>
<dbReference type="InterPro" id="IPR007367">
    <property type="entry name" value="DUF433"/>
</dbReference>
<dbReference type="AlphaFoldDB" id="A0A1I3IGY9"/>
<dbReference type="EMBL" id="FOQD01000009">
    <property type="protein sequence ID" value="SFI47160.1"/>
    <property type="molecule type" value="Genomic_DNA"/>
</dbReference>
<gene>
    <name evidence="1" type="ORF">SAMN05421753_109117</name>
</gene>
<dbReference type="Pfam" id="PF04255">
    <property type="entry name" value="DUF433"/>
    <property type="match status" value="1"/>
</dbReference>
<dbReference type="STRING" id="1576369.SAMN05421753_109117"/>
<evidence type="ECO:0000313" key="1">
    <source>
        <dbReference type="EMBL" id="SFI47160.1"/>
    </source>
</evidence>
<dbReference type="SUPFAM" id="SSF46689">
    <property type="entry name" value="Homeodomain-like"/>
    <property type="match status" value="1"/>
</dbReference>
<dbReference type="InterPro" id="IPR036388">
    <property type="entry name" value="WH-like_DNA-bd_sf"/>
</dbReference>
<sequence>MSAATTYPHLLIDANGTVRIGDTRYKVQHLAAEHYFYGWTAEELMRQHPDLQPVEVYAALTYFYDNYDELVTNFDTDASQVERLRPAPVISREELLKRFAIGEK</sequence>
<protein>
    <recommendedName>
        <fullName evidence="3">DUF433 domain-containing protein</fullName>
    </recommendedName>
</protein>
<evidence type="ECO:0008006" key="3">
    <source>
        <dbReference type="Google" id="ProtNLM"/>
    </source>
</evidence>
<dbReference type="InterPro" id="IPR009057">
    <property type="entry name" value="Homeodomain-like_sf"/>
</dbReference>
<evidence type="ECO:0000313" key="2">
    <source>
        <dbReference type="Proteomes" id="UP000199518"/>
    </source>
</evidence>
<keyword evidence="2" id="KW-1185">Reference proteome</keyword>
<reference evidence="2" key="1">
    <citation type="submission" date="2016-10" db="EMBL/GenBank/DDBJ databases">
        <authorList>
            <person name="Varghese N."/>
            <person name="Submissions S."/>
        </authorList>
    </citation>
    <scope>NUCLEOTIDE SEQUENCE [LARGE SCALE GENOMIC DNA]</scope>
    <source>
        <strain evidence="2">DSM 26348</strain>
    </source>
</reference>
<organism evidence="1 2">
    <name type="scientific">Planctomicrobium piriforme</name>
    <dbReference type="NCBI Taxonomy" id="1576369"/>
    <lineage>
        <taxon>Bacteria</taxon>
        <taxon>Pseudomonadati</taxon>
        <taxon>Planctomycetota</taxon>
        <taxon>Planctomycetia</taxon>
        <taxon>Planctomycetales</taxon>
        <taxon>Planctomycetaceae</taxon>
        <taxon>Planctomicrobium</taxon>
    </lineage>
</organism>
<name>A0A1I3IGY9_9PLAN</name>
<accession>A0A1I3IGY9</accession>
<dbReference type="Gene3D" id="1.10.10.10">
    <property type="entry name" value="Winged helix-like DNA-binding domain superfamily/Winged helix DNA-binding domain"/>
    <property type="match status" value="1"/>
</dbReference>
<dbReference type="Proteomes" id="UP000199518">
    <property type="component" value="Unassembled WGS sequence"/>
</dbReference>
<dbReference type="OrthoDB" id="283578at2"/>